<evidence type="ECO:0000256" key="6">
    <source>
        <dbReference type="ARBA" id="ARBA00022630"/>
    </source>
</evidence>
<dbReference type="Gene3D" id="3.60.20.10">
    <property type="entry name" value="Glutamine Phosphoribosylpyrophosphate, subunit 1, domain 1"/>
    <property type="match status" value="1"/>
</dbReference>
<dbReference type="GO" id="GO:0046872">
    <property type="term" value="F:metal ion binding"/>
    <property type="evidence" value="ECO:0007669"/>
    <property type="project" value="UniProtKB-KW"/>
</dbReference>
<evidence type="ECO:0000256" key="10">
    <source>
        <dbReference type="ARBA" id="ARBA00023002"/>
    </source>
</evidence>
<evidence type="ECO:0000256" key="4">
    <source>
        <dbReference type="ARBA" id="ARBA00012079"/>
    </source>
</evidence>
<evidence type="ECO:0000256" key="16">
    <source>
        <dbReference type="ARBA" id="ARBA00048151"/>
    </source>
</evidence>
<keyword evidence="9" id="KW-0315">Glutamine amidotransferase</keyword>
<evidence type="ECO:0000256" key="17">
    <source>
        <dbReference type="ARBA" id="ARBA00072108"/>
    </source>
</evidence>
<keyword evidence="14" id="KW-0003">3Fe-4S</keyword>
<keyword evidence="5" id="KW-0028">Amino-acid biosynthesis</keyword>
<keyword evidence="13" id="KW-0314">Glutamate biosynthesis</keyword>
<evidence type="ECO:0000256" key="3">
    <source>
        <dbReference type="ARBA" id="ARBA00009716"/>
    </source>
</evidence>
<evidence type="ECO:0000256" key="1">
    <source>
        <dbReference type="ARBA" id="ARBA00001917"/>
    </source>
</evidence>
<proteinExistence type="inferred from homology"/>
<dbReference type="FunFam" id="3.60.20.10:FF:000001">
    <property type="entry name" value="Glutamate synthase, large subunit"/>
    <property type="match status" value="1"/>
</dbReference>
<name>A0A4P9K7M9_9GAMM</name>
<dbReference type="InterPro" id="IPR006982">
    <property type="entry name" value="Glu_synth_centr_N"/>
</dbReference>
<gene>
    <name evidence="20" type="primary">gltB</name>
    <name evidence="20" type="ORF">FE785_09990</name>
</gene>
<keyword evidence="12" id="KW-0411">Iron-sulfur</keyword>
<dbReference type="Pfam" id="PF00310">
    <property type="entry name" value="GATase_2"/>
    <property type="match status" value="1"/>
</dbReference>
<dbReference type="EMBL" id="CP040602">
    <property type="protein sequence ID" value="QCU90931.1"/>
    <property type="molecule type" value="Genomic_DNA"/>
</dbReference>
<keyword evidence="7" id="KW-0288">FMN</keyword>
<dbReference type="GO" id="GO:0006537">
    <property type="term" value="P:glutamate biosynthetic process"/>
    <property type="evidence" value="ECO:0007669"/>
    <property type="project" value="UniProtKB-KW"/>
</dbReference>
<dbReference type="EC" id="1.4.1.13" evidence="4"/>
<dbReference type="Gene3D" id="3.20.20.70">
    <property type="entry name" value="Aldolase class I"/>
    <property type="match status" value="2"/>
</dbReference>
<evidence type="ECO:0000313" key="20">
    <source>
        <dbReference type="EMBL" id="QCU90931.1"/>
    </source>
</evidence>
<evidence type="ECO:0000256" key="7">
    <source>
        <dbReference type="ARBA" id="ARBA00022643"/>
    </source>
</evidence>
<dbReference type="PROSITE" id="PS51278">
    <property type="entry name" value="GATASE_TYPE_2"/>
    <property type="match status" value="1"/>
</dbReference>
<comment type="catalytic activity">
    <reaction evidence="16">
        <text>2 L-glutamate + NADP(+) = L-glutamine + 2-oxoglutarate + NADPH + H(+)</text>
        <dbReference type="Rhea" id="RHEA:15501"/>
        <dbReference type="ChEBI" id="CHEBI:15378"/>
        <dbReference type="ChEBI" id="CHEBI:16810"/>
        <dbReference type="ChEBI" id="CHEBI:29985"/>
        <dbReference type="ChEBI" id="CHEBI:57783"/>
        <dbReference type="ChEBI" id="CHEBI:58349"/>
        <dbReference type="ChEBI" id="CHEBI:58359"/>
        <dbReference type="EC" id="1.4.1.13"/>
    </reaction>
</comment>
<dbReference type="InterPro" id="IPR002489">
    <property type="entry name" value="Glu_synth_asu_C"/>
</dbReference>
<evidence type="ECO:0000256" key="12">
    <source>
        <dbReference type="ARBA" id="ARBA00023014"/>
    </source>
</evidence>
<evidence type="ECO:0000313" key="21">
    <source>
        <dbReference type="Proteomes" id="UP000304864"/>
    </source>
</evidence>
<comment type="similarity">
    <text evidence="3">Belongs to the glutamate synthase family.</text>
</comment>
<dbReference type="SUPFAM" id="SSF56235">
    <property type="entry name" value="N-terminal nucleophile aminohydrolases (Ntn hydrolases)"/>
    <property type="match status" value="1"/>
</dbReference>
<keyword evidence="6" id="KW-0285">Flavoprotein</keyword>
<keyword evidence="8" id="KW-0479">Metal-binding</keyword>
<dbReference type="InterPro" id="IPR013785">
    <property type="entry name" value="Aldolase_TIM"/>
</dbReference>
<evidence type="ECO:0000256" key="18">
    <source>
        <dbReference type="ARBA" id="ARBA00079921"/>
    </source>
</evidence>
<dbReference type="CDD" id="cd00713">
    <property type="entry name" value="GltS"/>
    <property type="match status" value="1"/>
</dbReference>
<dbReference type="InterPro" id="IPR036485">
    <property type="entry name" value="Glu_synth_asu_C_sf"/>
</dbReference>
<dbReference type="CDD" id="cd00982">
    <property type="entry name" value="gltB_C"/>
    <property type="match status" value="1"/>
</dbReference>
<dbReference type="FunFam" id="3.20.20.70:FF:000109">
    <property type="entry name" value="Glutamate synthase, large subunit"/>
    <property type="match status" value="1"/>
</dbReference>
<keyword evidence="10 20" id="KW-0560">Oxidoreductase</keyword>
<dbReference type="FunFam" id="3.20.20.70:FF:000061">
    <property type="entry name" value="Glutamate synthase large subunit"/>
    <property type="match status" value="1"/>
</dbReference>
<dbReference type="RefSeq" id="WP_138565605.1">
    <property type="nucleotide sequence ID" value="NZ_CP040602.1"/>
</dbReference>
<dbReference type="PANTHER" id="PTHR11938:SF148">
    <property type="entry name" value="GLUTAMATE SYNTHASE [NADPH] LARGE CHAIN"/>
    <property type="match status" value="1"/>
</dbReference>
<comment type="cofactor">
    <cofactor evidence="1">
        <name>FMN</name>
        <dbReference type="ChEBI" id="CHEBI:58210"/>
    </cofactor>
</comment>
<dbReference type="InterPro" id="IPR050711">
    <property type="entry name" value="ET-N_metabolism_enzyme"/>
</dbReference>
<dbReference type="InterPro" id="IPR002932">
    <property type="entry name" value="Glu_synthdom"/>
</dbReference>
<evidence type="ECO:0000256" key="11">
    <source>
        <dbReference type="ARBA" id="ARBA00023004"/>
    </source>
</evidence>
<dbReference type="GO" id="GO:0004355">
    <property type="term" value="F:glutamate synthase (NADPH) activity"/>
    <property type="evidence" value="ECO:0007669"/>
    <property type="project" value="UniProtKB-EC"/>
</dbReference>
<sequence length="1496" mass="163946">MNPLQSHNALNLGGLYSPEFEKENCGFGLIANMDDKPSHWLVETAIESLANMTHRGGVAADCCTGDGCGLLIKKPMDFLASVANESGISLGSIYAAGMVFLNQDATKAELARQTLESNLSANGLTVAGWRKVPVRSEVLGAQAAGMEPLIEQVFVNAAEGMEEAEFNRILFTARRKTEMAIEPADGTFYIASLNSQLLSYKGLVMPKELPEFYLDLKNPAFASSSISYHQRFSTNTTPQWRLAQPFRFLAHNGELNTIRGNRNWALARQKKFATPLLPELGELKPLVSQEGSDSNSLDNMIEILMMGDMHIFQALRLLVPPAWQNIPSMDADKKAFLEYNSMHMEPWDGPAGMVLNTGKYAICGVDRNGLRPTRYVITKDRHITFASEIGVYNYAPEDVVEKGRLKPGQMIAVDLENGTLVKPDEIDNQLKSANPYREWMDSGYMHIEETLNQDEKTLDWDSLTSETYQKYFQVTFEERDAVIRVLAEDGQEATVSMGDDAPLPVFSHKPRSVFDYFRQMFAQVTNPPIDPLRENIVMSLNTCFGRELNMFEAGPEHAKRLEVRSPVLSPSMMQQLMDFDAPGYDNVKISLHYDHEEKGLEQAIKDVCALAAAEVQAGKTILVLSDLDIENGKTTIPAAMATGAVHHHLITEGLRTEANIVVETATARDPHHFAVLFGYGATAVYPYMAYQAIEDMRRSNELDAETPVNTYIKNYRKGINKGLFKILSKMGISTITSYRGSQLFEAVGLSSDIVDLCFKGTPSRIQGTKYEHLELDQRRLAWEAFNPRKPLQQGGLFKYVHGGEYHAFNPEVVNSIREAVQKDDQASYNKFRDLVNNRPAMTVRDLFTFKDDIKGIDISEVEPVESIYKRFDSAGISLGALSPEAHESLATAMNRLGARSNSGEGAEDPSRYGTEKMSKIKQIASGRFGVTAHYLRNAEVLQIKVAQGAKPGEGGQLPGHKVDVTIAKLRHSVPGVTLISPPPHHDIYSIEDLAQLIYDLKQINPNALVSVKLVAEPGVGTIAAGVAKAYADLITISGYDGGTGASPMTSVKYAGNPFEMGLAEAHQVLRANDLRGQVIVQADGGLKTGLDVIKAAILGAESFGFGIVPMIALGCKYLRICHLNTCAVGVATQDKRLRKEHYIGMPEMVMNYFKFVAEETREWMAKLGVSTLGELVGRVDLLKMIDEPLTEKQKNIDLSAFITDAGVPADKPHTVQVDRNNPWDHGDIAEEMVKETLPAIEAKAGGTFEFNLVNTGRSIGARVAGEIADRYGNNGMKNQPITLKLTGIAGQSFGVFNVDGLNLHLEGDANDYVGKGMAGGEIVIRPPAGSTFDAKNTPIVGNTCLYGATGGKLLANGTGGERFGVRNSGAVAVVEGLGDHGCEYMTGGTVVSLGEVGVNFGAGMSGGMAFILDEGKNLPDRLNPEMVEAIRIDTENTEEYRVYLKSLITEYVEKTNSPWGQTILDNFSTYIGQFWLVKSRSIDIEALFDLFAKDAD</sequence>
<organism evidence="20 21">
    <name type="scientific">Thiomicrorhabdus sediminis</name>
    <dbReference type="NCBI Taxonomy" id="2580412"/>
    <lineage>
        <taxon>Bacteria</taxon>
        <taxon>Pseudomonadati</taxon>
        <taxon>Pseudomonadota</taxon>
        <taxon>Gammaproteobacteria</taxon>
        <taxon>Thiotrichales</taxon>
        <taxon>Piscirickettsiaceae</taxon>
        <taxon>Thiomicrorhabdus</taxon>
    </lineage>
</organism>
<evidence type="ECO:0000256" key="13">
    <source>
        <dbReference type="ARBA" id="ARBA00023164"/>
    </source>
</evidence>
<dbReference type="PANTHER" id="PTHR11938">
    <property type="entry name" value="FAD NADPH DEHYDROGENASE/OXIDOREDUCTASE"/>
    <property type="match status" value="1"/>
</dbReference>
<dbReference type="Pfam" id="PF01493">
    <property type="entry name" value="GXGXG"/>
    <property type="match status" value="1"/>
</dbReference>
<dbReference type="Pfam" id="PF01645">
    <property type="entry name" value="Glu_synthase"/>
    <property type="match status" value="1"/>
</dbReference>
<dbReference type="KEGG" id="thig:FE785_09990"/>
<dbReference type="OrthoDB" id="9758182at2"/>
<keyword evidence="21" id="KW-1185">Reference proteome</keyword>
<evidence type="ECO:0000256" key="9">
    <source>
        <dbReference type="ARBA" id="ARBA00022962"/>
    </source>
</evidence>
<dbReference type="SUPFAM" id="SSF51395">
    <property type="entry name" value="FMN-linked oxidoreductases"/>
    <property type="match status" value="1"/>
</dbReference>
<dbReference type="InterPro" id="IPR029055">
    <property type="entry name" value="Ntn_hydrolases_N"/>
</dbReference>
<dbReference type="InterPro" id="IPR017932">
    <property type="entry name" value="GATase_2_dom"/>
</dbReference>
<evidence type="ECO:0000256" key="2">
    <source>
        <dbReference type="ARBA" id="ARBA00001927"/>
    </source>
</evidence>
<dbReference type="GO" id="GO:0019676">
    <property type="term" value="P:ammonia assimilation cycle"/>
    <property type="evidence" value="ECO:0007669"/>
    <property type="project" value="TreeGrafter"/>
</dbReference>
<dbReference type="SUPFAM" id="SSF69336">
    <property type="entry name" value="Alpha subunit of glutamate synthase, C-terminal domain"/>
    <property type="match status" value="1"/>
</dbReference>
<evidence type="ECO:0000256" key="5">
    <source>
        <dbReference type="ARBA" id="ARBA00022605"/>
    </source>
</evidence>
<keyword evidence="11" id="KW-0408">Iron</keyword>
<feature type="domain" description="Glutamine amidotransferase type-2" evidence="19">
    <location>
        <begin position="25"/>
        <end position="416"/>
    </location>
</feature>
<accession>A0A4P9K7M9</accession>
<evidence type="ECO:0000256" key="8">
    <source>
        <dbReference type="ARBA" id="ARBA00022723"/>
    </source>
</evidence>
<evidence type="ECO:0000256" key="15">
    <source>
        <dbReference type="ARBA" id="ARBA00037898"/>
    </source>
</evidence>
<comment type="pathway">
    <text evidence="15">Amino-acid biosynthesis; L-glutamate biosynthesis via GLT pathway; L-glutamate from 2-oxoglutarate and L-glutamine (NADP(+) route): step 1/1.</text>
</comment>
<dbReference type="CDD" id="cd02808">
    <property type="entry name" value="GltS_FMN"/>
    <property type="match status" value="1"/>
</dbReference>
<dbReference type="NCBIfam" id="NF008730">
    <property type="entry name" value="PRK11750.1"/>
    <property type="match status" value="1"/>
</dbReference>
<dbReference type="Pfam" id="PF04898">
    <property type="entry name" value="Glu_syn_central"/>
    <property type="match status" value="1"/>
</dbReference>
<protein>
    <recommendedName>
        <fullName evidence="17">Glutamate synthase [NADPH] large chain</fullName>
        <ecNumber evidence="4">1.4.1.13</ecNumber>
    </recommendedName>
    <alternativeName>
        <fullName evidence="18">Glutamate synthase subunit alpha</fullName>
    </alternativeName>
</protein>
<dbReference type="Proteomes" id="UP000304864">
    <property type="component" value="Chromosome"/>
</dbReference>
<comment type="cofactor">
    <cofactor evidence="2">
        <name>[3Fe-4S] cluster</name>
        <dbReference type="ChEBI" id="CHEBI:21137"/>
    </cofactor>
</comment>
<evidence type="ECO:0000259" key="19">
    <source>
        <dbReference type="PROSITE" id="PS51278"/>
    </source>
</evidence>
<reference evidence="20 21" key="1">
    <citation type="submission" date="2019-05" db="EMBL/GenBank/DDBJ databases">
        <title>Thiomicrorhabdus sediminis sp. nov, a novel sulfur-oxidizing bacterium isolated from coastal sediment.</title>
        <authorList>
            <person name="Liu X."/>
        </authorList>
    </citation>
    <scope>NUCLEOTIDE SEQUENCE [LARGE SCALE GENOMIC DNA]</scope>
    <source>
        <strain evidence="20 21">G1</strain>
    </source>
</reference>
<evidence type="ECO:0000256" key="14">
    <source>
        <dbReference type="ARBA" id="ARBA00023291"/>
    </source>
</evidence>
<dbReference type="GO" id="GO:0051538">
    <property type="term" value="F:3 iron, 4 sulfur cluster binding"/>
    <property type="evidence" value="ECO:0007669"/>
    <property type="project" value="UniProtKB-KW"/>
</dbReference>
<dbReference type="Gene3D" id="2.160.20.60">
    <property type="entry name" value="Glutamate synthase, alpha subunit, C-terminal domain"/>
    <property type="match status" value="1"/>
</dbReference>